<dbReference type="AlphaFoldDB" id="A0A0R3QTV3"/>
<dbReference type="PANTHER" id="PTHR47219:SF20">
    <property type="entry name" value="TBC1 DOMAIN FAMILY MEMBER 2B"/>
    <property type="match status" value="1"/>
</dbReference>
<dbReference type="Pfam" id="PF00566">
    <property type="entry name" value="RabGAP-TBC"/>
    <property type="match status" value="1"/>
</dbReference>
<evidence type="ECO:0000313" key="2">
    <source>
        <dbReference type="EMBL" id="VDO31000.1"/>
    </source>
</evidence>
<evidence type="ECO:0000313" key="3">
    <source>
        <dbReference type="Proteomes" id="UP000280834"/>
    </source>
</evidence>
<reference evidence="4" key="1">
    <citation type="submission" date="2017-02" db="UniProtKB">
        <authorList>
            <consortium name="WormBaseParasite"/>
        </authorList>
    </citation>
    <scope>IDENTIFICATION</scope>
</reference>
<dbReference type="WBParaSite" id="BTMF_0001115501-mRNA-1">
    <property type="protein sequence ID" value="BTMF_0001115501-mRNA-1"/>
    <property type="gene ID" value="BTMF_0001115501"/>
</dbReference>
<dbReference type="FunFam" id="1.10.8.270:FF:000052">
    <property type="entry name" value="Predicted protein"/>
    <property type="match status" value="1"/>
</dbReference>
<dbReference type="SMART" id="SM00164">
    <property type="entry name" value="TBC"/>
    <property type="match status" value="1"/>
</dbReference>
<dbReference type="GO" id="GO:0005096">
    <property type="term" value="F:GTPase activator activity"/>
    <property type="evidence" value="ECO:0007669"/>
    <property type="project" value="TreeGrafter"/>
</dbReference>
<accession>A0A0R3QTV3</accession>
<dbReference type="PROSITE" id="PS50086">
    <property type="entry name" value="TBC_RABGAP"/>
    <property type="match status" value="1"/>
</dbReference>
<evidence type="ECO:0000259" key="1">
    <source>
        <dbReference type="PROSITE" id="PS50086"/>
    </source>
</evidence>
<sequence>SDEKADLGNGYYETLLRKVNAATINTLENDSALKQIDLDLARTLPTNRFFDEPTSEKIVVLRRVLCAYRFHNKSVGYCQGLNRLVAIALLFLEESDAFWFLVACVEHLQPSAYYTSTLHCAVLRDLVTEKLPKLSSHLRKFEVDLSAFTLSWFLTCFVDVFPHTIYLNLFDVFLYEGNKVLFRFALGVLKLAETSVLECKSVGAVHASLSRVAQHVPNFKTLAQVGKSNSPSCSCWHKFIIGSGVRYYTTSRDIAFNDLNPFPQKGIEMKRQFYLSQLTKQAD</sequence>
<gene>
    <name evidence="2" type="ORF">BTMF_LOCUS9192</name>
</gene>
<dbReference type="EMBL" id="UZAG01016814">
    <property type="protein sequence ID" value="VDO31000.1"/>
    <property type="molecule type" value="Genomic_DNA"/>
</dbReference>
<dbReference type="Gene3D" id="1.10.472.80">
    <property type="entry name" value="Ypt/Rab-GAP domain of gyp1p, domain 3"/>
    <property type="match status" value="1"/>
</dbReference>
<protein>
    <submittedName>
        <fullName evidence="4">Rab-GAP TBC domain-containing protein</fullName>
    </submittedName>
</protein>
<dbReference type="InterPro" id="IPR000195">
    <property type="entry name" value="Rab-GAP-TBC_dom"/>
</dbReference>
<dbReference type="SUPFAM" id="SSF47923">
    <property type="entry name" value="Ypt/Rab-GAP domain of gyp1p"/>
    <property type="match status" value="2"/>
</dbReference>
<dbReference type="STRING" id="42155.A0A0R3QTV3"/>
<organism evidence="4">
    <name type="scientific">Brugia timori</name>
    <dbReference type="NCBI Taxonomy" id="42155"/>
    <lineage>
        <taxon>Eukaryota</taxon>
        <taxon>Metazoa</taxon>
        <taxon>Ecdysozoa</taxon>
        <taxon>Nematoda</taxon>
        <taxon>Chromadorea</taxon>
        <taxon>Rhabditida</taxon>
        <taxon>Spirurina</taxon>
        <taxon>Spiruromorpha</taxon>
        <taxon>Filarioidea</taxon>
        <taxon>Onchocercidae</taxon>
        <taxon>Brugia</taxon>
    </lineage>
</organism>
<dbReference type="PANTHER" id="PTHR47219">
    <property type="entry name" value="RAB GTPASE-ACTIVATING PROTEIN 1-LIKE"/>
    <property type="match status" value="1"/>
</dbReference>
<dbReference type="Gene3D" id="1.10.8.270">
    <property type="entry name" value="putative rabgap domain of human tbc1 domain family member 14 like domains"/>
    <property type="match status" value="1"/>
</dbReference>
<feature type="domain" description="Rab-GAP TBC" evidence="1">
    <location>
        <begin position="1"/>
        <end position="177"/>
    </location>
</feature>
<keyword evidence="3" id="KW-1185">Reference proteome</keyword>
<dbReference type="GO" id="GO:0031267">
    <property type="term" value="F:small GTPase binding"/>
    <property type="evidence" value="ECO:0007669"/>
    <property type="project" value="TreeGrafter"/>
</dbReference>
<name>A0A0R3QTV3_9BILA</name>
<dbReference type="InterPro" id="IPR050302">
    <property type="entry name" value="Rab_GAP_TBC_domain"/>
</dbReference>
<proteinExistence type="predicted"/>
<evidence type="ECO:0000313" key="4">
    <source>
        <dbReference type="WBParaSite" id="BTMF_0001115501-mRNA-1"/>
    </source>
</evidence>
<dbReference type="Proteomes" id="UP000280834">
    <property type="component" value="Unassembled WGS sequence"/>
</dbReference>
<dbReference type="InterPro" id="IPR035969">
    <property type="entry name" value="Rab-GAP_TBC_sf"/>
</dbReference>
<reference evidence="2 3" key="2">
    <citation type="submission" date="2018-11" db="EMBL/GenBank/DDBJ databases">
        <authorList>
            <consortium name="Pathogen Informatics"/>
        </authorList>
    </citation>
    <scope>NUCLEOTIDE SEQUENCE [LARGE SCALE GENOMIC DNA]</scope>
</reference>